<evidence type="ECO:0000256" key="1">
    <source>
        <dbReference type="SAM" id="MobiDB-lite"/>
    </source>
</evidence>
<gene>
    <name evidence="3" type="ORF">Pro02_56100</name>
</gene>
<dbReference type="Proteomes" id="UP000655044">
    <property type="component" value="Unassembled WGS sequence"/>
</dbReference>
<organism evidence="3 4">
    <name type="scientific">Planobispora rosea</name>
    <dbReference type="NCBI Taxonomy" id="35762"/>
    <lineage>
        <taxon>Bacteria</taxon>
        <taxon>Bacillati</taxon>
        <taxon>Actinomycetota</taxon>
        <taxon>Actinomycetes</taxon>
        <taxon>Streptosporangiales</taxon>
        <taxon>Streptosporangiaceae</taxon>
        <taxon>Planobispora</taxon>
    </lineage>
</organism>
<feature type="compositionally biased region" description="Basic and acidic residues" evidence="1">
    <location>
        <begin position="275"/>
        <end position="291"/>
    </location>
</feature>
<feature type="region of interest" description="Disordered" evidence="1">
    <location>
        <begin position="33"/>
        <end position="63"/>
    </location>
</feature>
<evidence type="ECO:0000313" key="4">
    <source>
        <dbReference type="Proteomes" id="UP000655044"/>
    </source>
</evidence>
<feature type="compositionally biased region" description="Low complexity" evidence="1">
    <location>
        <begin position="46"/>
        <end position="63"/>
    </location>
</feature>
<proteinExistence type="predicted"/>
<dbReference type="AlphaFoldDB" id="A0A8J3S3Q4"/>
<name>A0A8J3S3Q4_PLARO</name>
<evidence type="ECO:0000313" key="3">
    <source>
        <dbReference type="EMBL" id="GIH87202.1"/>
    </source>
</evidence>
<dbReference type="GO" id="GO:0016491">
    <property type="term" value="F:oxidoreductase activity"/>
    <property type="evidence" value="ECO:0007669"/>
    <property type="project" value="InterPro"/>
</dbReference>
<accession>A0A8J3S3Q4</accession>
<dbReference type="InterPro" id="IPR029039">
    <property type="entry name" value="Flavoprotein-like_sf"/>
</dbReference>
<dbReference type="EMBL" id="BOOI01000056">
    <property type="protein sequence ID" value="GIH87202.1"/>
    <property type="molecule type" value="Genomic_DNA"/>
</dbReference>
<dbReference type="Pfam" id="PF03358">
    <property type="entry name" value="FMN_red"/>
    <property type="match status" value="1"/>
</dbReference>
<keyword evidence="4" id="KW-1185">Reference proteome</keyword>
<dbReference type="Gene3D" id="3.40.50.360">
    <property type="match status" value="1"/>
</dbReference>
<protein>
    <recommendedName>
        <fullName evidence="2">NADPH-dependent FMN reductase-like domain-containing protein</fullName>
    </recommendedName>
</protein>
<comment type="caution">
    <text evidence="3">The sequence shown here is derived from an EMBL/GenBank/DDBJ whole genome shotgun (WGS) entry which is preliminary data.</text>
</comment>
<dbReference type="SUPFAM" id="SSF52218">
    <property type="entry name" value="Flavoproteins"/>
    <property type="match status" value="1"/>
</dbReference>
<feature type="region of interest" description="Disordered" evidence="1">
    <location>
        <begin position="255"/>
        <end position="308"/>
    </location>
</feature>
<reference evidence="3" key="1">
    <citation type="submission" date="2021-01" db="EMBL/GenBank/DDBJ databases">
        <title>Whole genome shotgun sequence of Planobispora rosea NBRC 15558.</title>
        <authorList>
            <person name="Komaki H."/>
            <person name="Tamura T."/>
        </authorList>
    </citation>
    <scope>NUCLEOTIDE SEQUENCE</scope>
    <source>
        <strain evidence="3">NBRC 15558</strain>
    </source>
</reference>
<evidence type="ECO:0000259" key="2">
    <source>
        <dbReference type="Pfam" id="PF03358"/>
    </source>
</evidence>
<feature type="domain" description="NADPH-dependent FMN reductase-like" evidence="2">
    <location>
        <begin position="87"/>
        <end position="172"/>
    </location>
</feature>
<sequence>MGIAGVLRPQAYVHRLLDAVALELPEFSELPGVSGLPGRSEFPETSSPRSIGSPRSPGSAGSAGSASSACFEVWDGLENLACSPAGPLAAGTDELCRVLSAADGMLITVPEHSLLPPQLAHALRWATSPAAGGALVGKPVAVITSCVSPHEAIWAQTEVSRLLGAGGAIVYGLDLAVRPGARQFNAIGRIADPVARDRVRATLREVCAAAREVLAARAAFRSGGVPSPESPVPAPVPVPTPDPVLNVMPSPVPSPLSGEISELSGPCHPKPVRAVRREPGVLPERGHRGLRSDQLLDPVDVAAGDPLG</sequence>
<dbReference type="InterPro" id="IPR005025">
    <property type="entry name" value="FMN_Rdtase-like_dom"/>
</dbReference>